<dbReference type="Gene3D" id="1.20.1050.10">
    <property type="match status" value="1"/>
</dbReference>
<dbReference type="SUPFAM" id="SSF52833">
    <property type="entry name" value="Thioredoxin-like"/>
    <property type="match status" value="1"/>
</dbReference>
<dbReference type="Proteomes" id="UP000248856">
    <property type="component" value="Unassembled WGS sequence"/>
</dbReference>
<sequence>MKLYYSPGACSLSPHIALHEAGLAYTPVLASTKSHKLQDGTDYYTINPLGYVPLLELDDGTRLREGPAIVQYIADQAPHKNLAPANGTLARYRLQEWLNFISTELHKGFSPLFNPATPDAYKAIAREKLLSRLQWVDEQLASRDWLLGEHFSVADGYLFTVCGWGKHVGVDLSHLKNLTAYTERIAARPAVQAALKAEGLLK</sequence>
<dbReference type="EMBL" id="QLTA01000071">
    <property type="protein sequence ID" value="RAR73943.1"/>
    <property type="molecule type" value="Genomic_DNA"/>
</dbReference>
<dbReference type="SFLD" id="SFLDS00019">
    <property type="entry name" value="Glutathione_Transferase_(cytos"/>
    <property type="match status" value="1"/>
</dbReference>
<dbReference type="SFLD" id="SFLDG01150">
    <property type="entry name" value="Main.1:_Beta-like"/>
    <property type="match status" value="1"/>
</dbReference>
<dbReference type="Pfam" id="PF13409">
    <property type="entry name" value="GST_N_2"/>
    <property type="match status" value="1"/>
</dbReference>
<dbReference type="SUPFAM" id="SSF47616">
    <property type="entry name" value="GST C-terminal domain-like"/>
    <property type="match status" value="1"/>
</dbReference>
<comment type="caution">
    <text evidence="3">The sequence shown here is derived from an EMBL/GenBank/DDBJ whole genome shotgun (WGS) entry which is preliminary data.</text>
</comment>
<dbReference type="AlphaFoldDB" id="A0A328YLH6"/>
<dbReference type="OrthoDB" id="8772754at2"/>
<dbReference type="Gene3D" id="3.40.30.10">
    <property type="entry name" value="Glutaredoxin"/>
    <property type="match status" value="1"/>
</dbReference>
<dbReference type="InterPro" id="IPR004045">
    <property type="entry name" value="Glutathione_S-Trfase_N"/>
</dbReference>
<dbReference type="InterPro" id="IPR004046">
    <property type="entry name" value="GST_C"/>
</dbReference>
<dbReference type="CDD" id="cd03057">
    <property type="entry name" value="GST_N_Beta"/>
    <property type="match status" value="1"/>
</dbReference>
<dbReference type="PROSITE" id="PS50404">
    <property type="entry name" value="GST_NTER"/>
    <property type="match status" value="1"/>
</dbReference>
<protein>
    <submittedName>
        <fullName evidence="3">Glutathione S-transferase</fullName>
    </submittedName>
</protein>
<dbReference type="InterPro" id="IPR040079">
    <property type="entry name" value="Glutathione_S-Trfase"/>
</dbReference>
<dbReference type="Pfam" id="PF00043">
    <property type="entry name" value="GST_C"/>
    <property type="match status" value="1"/>
</dbReference>
<dbReference type="RefSeq" id="WP_111882145.1">
    <property type="nucleotide sequence ID" value="NZ_CBCSGC010000103.1"/>
</dbReference>
<evidence type="ECO:0000313" key="3">
    <source>
        <dbReference type="EMBL" id="RAR73943.1"/>
    </source>
</evidence>
<gene>
    <name evidence="3" type="ORF">AX018_10713</name>
</gene>
<keyword evidence="3" id="KW-0808">Transferase</keyword>
<dbReference type="NCBIfam" id="NF007831">
    <property type="entry name" value="PRK10542.1"/>
    <property type="match status" value="1"/>
</dbReference>
<dbReference type="InterPro" id="IPR036249">
    <property type="entry name" value="Thioredoxin-like_sf"/>
</dbReference>
<accession>A0A328YLH6</accession>
<feature type="domain" description="GST C-terminal" evidence="2">
    <location>
        <begin position="87"/>
        <end position="202"/>
    </location>
</feature>
<dbReference type="GO" id="GO:0016740">
    <property type="term" value="F:transferase activity"/>
    <property type="evidence" value="ECO:0007669"/>
    <property type="project" value="UniProtKB-KW"/>
</dbReference>
<keyword evidence="4" id="KW-1185">Reference proteome</keyword>
<feature type="domain" description="GST N-terminal" evidence="1">
    <location>
        <begin position="1"/>
        <end position="81"/>
    </location>
</feature>
<name>A0A328YLH6_9BURK</name>
<dbReference type="PANTHER" id="PTHR44051:SF8">
    <property type="entry name" value="GLUTATHIONE S-TRANSFERASE GSTA"/>
    <property type="match status" value="1"/>
</dbReference>
<dbReference type="PANTHER" id="PTHR44051">
    <property type="entry name" value="GLUTATHIONE S-TRANSFERASE-RELATED"/>
    <property type="match status" value="1"/>
</dbReference>
<dbReference type="InterPro" id="IPR010987">
    <property type="entry name" value="Glutathione-S-Trfase_C-like"/>
</dbReference>
<proteinExistence type="predicted"/>
<organism evidence="3 4">
    <name type="scientific">Paracidovorax anthurii</name>
    <dbReference type="NCBI Taxonomy" id="78229"/>
    <lineage>
        <taxon>Bacteria</taxon>
        <taxon>Pseudomonadati</taxon>
        <taxon>Pseudomonadota</taxon>
        <taxon>Betaproteobacteria</taxon>
        <taxon>Burkholderiales</taxon>
        <taxon>Comamonadaceae</taxon>
        <taxon>Paracidovorax</taxon>
    </lineage>
</organism>
<evidence type="ECO:0000313" key="4">
    <source>
        <dbReference type="Proteomes" id="UP000248856"/>
    </source>
</evidence>
<evidence type="ECO:0000259" key="2">
    <source>
        <dbReference type="PROSITE" id="PS50405"/>
    </source>
</evidence>
<dbReference type="SFLD" id="SFLDG00358">
    <property type="entry name" value="Main_(cytGST)"/>
    <property type="match status" value="1"/>
</dbReference>
<reference evidence="3 4" key="1">
    <citation type="submission" date="2018-06" db="EMBL/GenBank/DDBJ databases">
        <title>Genomic Encyclopedia of Archaeal and Bacterial Type Strains, Phase II (KMG-II): from individual species to whole genera.</title>
        <authorList>
            <person name="Goeker M."/>
        </authorList>
    </citation>
    <scope>NUCLEOTIDE SEQUENCE [LARGE SCALE GENOMIC DNA]</scope>
    <source>
        <strain evidence="3 4">CFPB 3232</strain>
    </source>
</reference>
<dbReference type="CDD" id="cd03188">
    <property type="entry name" value="GST_C_Beta"/>
    <property type="match status" value="1"/>
</dbReference>
<dbReference type="InterPro" id="IPR036282">
    <property type="entry name" value="Glutathione-S-Trfase_C_sf"/>
</dbReference>
<evidence type="ECO:0000259" key="1">
    <source>
        <dbReference type="PROSITE" id="PS50404"/>
    </source>
</evidence>
<dbReference type="PROSITE" id="PS50405">
    <property type="entry name" value="GST_CTER"/>
    <property type="match status" value="1"/>
</dbReference>